<dbReference type="SUPFAM" id="SSF82153">
    <property type="entry name" value="FAS1 domain"/>
    <property type="match status" value="4"/>
</dbReference>
<evidence type="ECO:0000313" key="4">
    <source>
        <dbReference type="EMBL" id="ATU82715.1"/>
    </source>
</evidence>
<feature type="domain" description="FAS1" evidence="3">
    <location>
        <begin position="482"/>
        <end position="616"/>
    </location>
</feature>
<feature type="compositionally biased region" description="Basic and acidic residues" evidence="1">
    <location>
        <begin position="58"/>
        <end position="74"/>
    </location>
</feature>
<dbReference type="InterPro" id="IPR036378">
    <property type="entry name" value="FAS1_dom_sf"/>
</dbReference>
<dbReference type="GO" id="GO:0005615">
    <property type="term" value="C:extracellular space"/>
    <property type="evidence" value="ECO:0007669"/>
    <property type="project" value="TreeGrafter"/>
</dbReference>
<evidence type="ECO:0000259" key="3">
    <source>
        <dbReference type="PROSITE" id="PS50213"/>
    </source>
</evidence>
<dbReference type="AlphaFoldDB" id="A0A2K8JUJ3"/>
<feature type="compositionally biased region" description="Acidic residues" evidence="1">
    <location>
        <begin position="91"/>
        <end position="102"/>
    </location>
</feature>
<dbReference type="EMBL" id="KY030964">
    <property type="protein sequence ID" value="ATU82715.1"/>
    <property type="molecule type" value="mRNA"/>
</dbReference>
<dbReference type="Pfam" id="PF02469">
    <property type="entry name" value="Fasciclin"/>
    <property type="match status" value="4"/>
</dbReference>
<evidence type="ECO:0000256" key="1">
    <source>
        <dbReference type="SAM" id="MobiDB-lite"/>
    </source>
</evidence>
<name>A0A2K8JUJ3_PRIPG</name>
<feature type="domain" description="FAS1" evidence="3">
    <location>
        <begin position="215"/>
        <end position="347"/>
    </location>
</feature>
<dbReference type="InterPro" id="IPR050904">
    <property type="entry name" value="Adhesion/Biosynth-related"/>
</dbReference>
<dbReference type="GO" id="GO:0007155">
    <property type="term" value="P:cell adhesion"/>
    <property type="evidence" value="ECO:0007669"/>
    <property type="project" value="TreeGrafter"/>
</dbReference>
<evidence type="ECO:0000256" key="2">
    <source>
        <dbReference type="SAM" id="SignalP"/>
    </source>
</evidence>
<dbReference type="GO" id="GO:0030198">
    <property type="term" value="P:extracellular matrix organization"/>
    <property type="evidence" value="ECO:0007669"/>
    <property type="project" value="TreeGrafter"/>
</dbReference>
<organism evidence="4">
    <name type="scientific">Pristhesancus plagipennis</name>
    <name type="common">Common assassin bug</name>
    <dbReference type="NCBI Taxonomy" id="1955184"/>
    <lineage>
        <taxon>Eukaryota</taxon>
        <taxon>Metazoa</taxon>
        <taxon>Ecdysozoa</taxon>
        <taxon>Arthropoda</taxon>
        <taxon>Hexapoda</taxon>
        <taxon>Insecta</taxon>
        <taxon>Pterygota</taxon>
        <taxon>Neoptera</taxon>
        <taxon>Paraneoptera</taxon>
        <taxon>Hemiptera</taxon>
        <taxon>Heteroptera</taxon>
        <taxon>Panheteroptera</taxon>
        <taxon>Cimicomorpha</taxon>
        <taxon>Reduviidae</taxon>
        <taxon>Harpactorinae</taxon>
        <taxon>Harpactorini</taxon>
        <taxon>Pristhesancus</taxon>
    </lineage>
</organism>
<feature type="domain" description="FAS1" evidence="3">
    <location>
        <begin position="350"/>
        <end position="478"/>
    </location>
</feature>
<dbReference type="PANTHER" id="PTHR10900:SF77">
    <property type="entry name" value="FI19380P1"/>
    <property type="match status" value="1"/>
</dbReference>
<accession>A0A2K8JUJ3</accession>
<reference evidence="4" key="1">
    <citation type="submission" date="2016-10" db="EMBL/GenBank/DDBJ databases">
        <title>The assassin bug Pristhesancus plagipennis produces two different types of venom.</title>
        <authorList>
            <person name="Walker A.A."/>
            <person name="Herzig V."/>
            <person name="Jin J."/>
            <person name="Fry B.G."/>
            <person name="King G.F."/>
        </authorList>
    </citation>
    <scope>NUCLEOTIDE SEQUENCE</scope>
</reference>
<protein>
    <submittedName>
        <fullName evidence="4">Venom periostin-like protein 1</fullName>
    </submittedName>
</protein>
<proteinExistence type="evidence at transcript level"/>
<dbReference type="SMART" id="SM00554">
    <property type="entry name" value="FAS1"/>
    <property type="match status" value="4"/>
</dbReference>
<dbReference type="Gene3D" id="2.30.180.10">
    <property type="entry name" value="FAS1 domain"/>
    <property type="match status" value="4"/>
</dbReference>
<feature type="chain" id="PRO_5014933734" evidence="2">
    <location>
        <begin position="22"/>
        <end position="783"/>
    </location>
</feature>
<keyword evidence="2" id="KW-0732">Signal</keyword>
<dbReference type="GO" id="GO:0050839">
    <property type="term" value="F:cell adhesion molecule binding"/>
    <property type="evidence" value="ECO:0007669"/>
    <property type="project" value="TreeGrafter"/>
</dbReference>
<feature type="signal peptide" evidence="2">
    <location>
        <begin position="1"/>
        <end position="21"/>
    </location>
</feature>
<dbReference type="InterPro" id="IPR000782">
    <property type="entry name" value="FAS1_domain"/>
</dbReference>
<feature type="domain" description="FAS1" evidence="3">
    <location>
        <begin position="620"/>
        <end position="757"/>
    </location>
</feature>
<feature type="region of interest" description="Disordered" evidence="1">
    <location>
        <begin position="58"/>
        <end position="103"/>
    </location>
</feature>
<dbReference type="GO" id="GO:0031012">
    <property type="term" value="C:extracellular matrix"/>
    <property type="evidence" value="ECO:0007669"/>
    <property type="project" value="TreeGrafter"/>
</dbReference>
<sequence length="783" mass="87318">MSGQKICFVVLVSLMVGMTMAQWIDNPADMLFSSFHKGLSDLASKGVEDLLADEASDVEVKKDKSREELEKVDENNNSNNNNKDESASQENNDDDDDDDDDDVKAVVNPLLSTTDDFFALFPNIFKVLQSPTLKQWWQGDNVCKETEEKEEKGEEEHPFIIGKAHFSSCKYMPNKYECITEIRERGKPTKKTIVTYRCCHGYKVKPGTQTCQTAETKPIEELAKELGAEKFLDMVKNEGMFEAVKGAKTVFLPLDGAMEEFLNKEVVGTNEIDINPVDKKAIILNHIVPEIKETSDLQDNMVLKAEDGYGLRLKSYPGGLVTINCLPVNETDKETENGVVHTIEGVLTPVKNDIADILSQEKFSKFRELLKEHNLWDTITSGDNAFTVFAVNNEGVDKLDSSSSMCLNTILRHHIIPITVCSKAAPPSGKKISMADLSSSWLHMAEKDGQLMVDDKAVVLTRDIVAKNGVVHEVDQFVVPTSGQSASELMQRTKHTRFLDLLEKAGLKSEVDKRKAVTIFIPLEDSLDELEKMEPEKLKEILLMHIVPQKLTSFDLRYNNSLETALPATKLAVSASKNILSSLIGSQAPLSVQCIPLTRVDGQVCNGYAHEIEKPLSLAQGTIMDLIEKDENLATFREILKGTKLEEQLKDGLPKHITLLAPNEDAFKDISEEQLEKLKSDKEYADKILKDHVINDTLCCSGVGASSWPFISTVRTSSGKELETDRIRGKTMFGRFTVTACDLVNSDGIVHKIDGILLPPERHPQREIIFKRPNSEIILTGFK</sequence>
<dbReference type="PANTHER" id="PTHR10900">
    <property type="entry name" value="PERIOSTIN-RELATED"/>
    <property type="match status" value="1"/>
</dbReference>
<dbReference type="PROSITE" id="PS50213">
    <property type="entry name" value="FAS1"/>
    <property type="match status" value="4"/>
</dbReference>